<accession>A0A2M9XXZ3</accession>
<evidence type="ECO:0000256" key="4">
    <source>
        <dbReference type="ARBA" id="ARBA00022475"/>
    </source>
</evidence>
<dbReference type="InterPro" id="IPR004358">
    <property type="entry name" value="Sig_transdc_His_kin-like_C"/>
</dbReference>
<dbReference type="RefSeq" id="WP_100792006.1">
    <property type="nucleotide sequence ID" value="NZ_NPDQ01000009.1"/>
</dbReference>
<keyword evidence="4" id="KW-1003">Cell membrane</keyword>
<feature type="transmembrane region" description="Helical" evidence="12">
    <location>
        <begin position="157"/>
        <end position="181"/>
    </location>
</feature>
<feature type="transmembrane region" description="Helical" evidence="12">
    <location>
        <begin position="193"/>
        <end position="225"/>
    </location>
</feature>
<dbReference type="SUPFAM" id="SSF47384">
    <property type="entry name" value="Homodimeric domain of signal transducing histidine kinase"/>
    <property type="match status" value="1"/>
</dbReference>
<dbReference type="PROSITE" id="PS50109">
    <property type="entry name" value="HIS_KIN"/>
    <property type="match status" value="1"/>
</dbReference>
<organism evidence="14 15">
    <name type="scientific">Leptospira brenneri</name>
    <dbReference type="NCBI Taxonomy" id="2023182"/>
    <lineage>
        <taxon>Bacteria</taxon>
        <taxon>Pseudomonadati</taxon>
        <taxon>Spirochaetota</taxon>
        <taxon>Spirochaetia</taxon>
        <taxon>Leptospirales</taxon>
        <taxon>Leptospiraceae</taxon>
        <taxon>Leptospira</taxon>
    </lineage>
</organism>
<feature type="transmembrane region" description="Helical" evidence="12">
    <location>
        <begin position="265"/>
        <end position="286"/>
    </location>
</feature>
<evidence type="ECO:0000256" key="12">
    <source>
        <dbReference type="SAM" id="Phobius"/>
    </source>
</evidence>
<feature type="transmembrane region" description="Helical" evidence="12">
    <location>
        <begin position="36"/>
        <end position="63"/>
    </location>
</feature>
<feature type="transmembrane region" description="Helical" evidence="12">
    <location>
        <begin position="83"/>
        <end position="105"/>
    </location>
</feature>
<keyword evidence="7 12" id="KW-0812">Transmembrane</keyword>
<dbReference type="PANTHER" id="PTHR43711:SF31">
    <property type="entry name" value="HISTIDINE KINASE"/>
    <property type="match status" value="1"/>
</dbReference>
<feature type="transmembrane region" description="Helical" evidence="12">
    <location>
        <begin position="231"/>
        <end position="253"/>
    </location>
</feature>
<evidence type="ECO:0000256" key="7">
    <source>
        <dbReference type="ARBA" id="ARBA00022692"/>
    </source>
</evidence>
<dbReference type="EC" id="2.7.13.3" evidence="3"/>
<evidence type="ECO:0000313" key="15">
    <source>
        <dbReference type="Proteomes" id="UP000297891"/>
    </source>
</evidence>
<keyword evidence="15" id="KW-1185">Reference proteome</keyword>
<keyword evidence="6" id="KW-0808">Transferase</keyword>
<evidence type="ECO:0000256" key="5">
    <source>
        <dbReference type="ARBA" id="ARBA00022553"/>
    </source>
</evidence>
<evidence type="ECO:0000256" key="1">
    <source>
        <dbReference type="ARBA" id="ARBA00000085"/>
    </source>
</evidence>
<evidence type="ECO:0000256" key="10">
    <source>
        <dbReference type="ARBA" id="ARBA00023012"/>
    </source>
</evidence>
<dbReference type="PANTHER" id="PTHR43711">
    <property type="entry name" value="TWO-COMPONENT HISTIDINE KINASE"/>
    <property type="match status" value="1"/>
</dbReference>
<evidence type="ECO:0000256" key="9">
    <source>
        <dbReference type="ARBA" id="ARBA00022989"/>
    </source>
</evidence>
<feature type="domain" description="Histidine kinase" evidence="13">
    <location>
        <begin position="341"/>
        <end position="560"/>
    </location>
</feature>
<evidence type="ECO:0000313" key="14">
    <source>
        <dbReference type="EMBL" id="TGK92669.1"/>
    </source>
</evidence>
<dbReference type="InterPro" id="IPR005467">
    <property type="entry name" value="His_kinase_dom"/>
</dbReference>
<evidence type="ECO:0000256" key="3">
    <source>
        <dbReference type="ARBA" id="ARBA00012438"/>
    </source>
</evidence>
<comment type="catalytic activity">
    <reaction evidence="1">
        <text>ATP + protein L-histidine = ADP + protein N-phospho-L-histidine.</text>
        <dbReference type="EC" id="2.7.13.3"/>
    </reaction>
</comment>
<dbReference type="Gene3D" id="1.10.287.130">
    <property type="match status" value="1"/>
</dbReference>
<gene>
    <name evidence="14" type="ORF">EHQ30_12515</name>
</gene>
<dbReference type="SMART" id="SM00387">
    <property type="entry name" value="HATPase_c"/>
    <property type="match status" value="1"/>
</dbReference>
<reference evidence="14" key="1">
    <citation type="journal article" date="2019" name="PLoS Negl. Trop. Dis.">
        <title>Revisiting the worldwide diversity of Leptospira species in the environment.</title>
        <authorList>
            <person name="Vincent A.T."/>
            <person name="Schiettekatte O."/>
            <person name="Bourhy P."/>
            <person name="Veyrier F.J."/>
            <person name="Picardeau M."/>
        </authorList>
    </citation>
    <scope>NUCLEOTIDE SEQUENCE [LARGE SCALE GENOMIC DNA]</scope>
    <source>
        <strain evidence="14">201800277</strain>
    </source>
</reference>
<evidence type="ECO:0000256" key="6">
    <source>
        <dbReference type="ARBA" id="ARBA00022679"/>
    </source>
</evidence>
<comment type="caution">
    <text evidence="14">The sequence shown here is derived from an EMBL/GenBank/DDBJ whole genome shotgun (WGS) entry which is preliminary data.</text>
</comment>
<dbReference type="InterPro" id="IPR036097">
    <property type="entry name" value="HisK_dim/P_sf"/>
</dbReference>
<keyword evidence="5" id="KW-0597">Phosphoprotein</keyword>
<evidence type="ECO:0000256" key="2">
    <source>
        <dbReference type="ARBA" id="ARBA00004651"/>
    </source>
</evidence>
<dbReference type="GO" id="GO:0005886">
    <property type="term" value="C:plasma membrane"/>
    <property type="evidence" value="ECO:0007669"/>
    <property type="project" value="UniProtKB-SubCell"/>
</dbReference>
<dbReference type="OrthoDB" id="340007at2"/>
<dbReference type="CDD" id="cd00082">
    <property type="entry name" value="HisKA"/>
    <property type="match status" value="1"/>
</dbReference>
<keyword evidence="10" id="KW-0902">Two-component regulatory system</keyword>
<evidence type="ECO:0000256" key="11">
    <source>
        <dbReference type="ARBA" id="ARBA00023136"/>
    </source>
</evidence>
<dbReference type="AlphaFoldDB" id="A0A2M9XXZ3"/>
<dbReference type="Proteomes" id="UP000297891">
    <property type="component" value="Unassembled WGS sequence"/>
</dbReference>
<dbReference type="FunFam" id="3.30.565.10:FF:000006">
    <property type="entry name" value="Sensor histidine kinase WalK"/>
    <property type="match status" value="1"/>
</dbReference>
<keyword evidence="9 12" id="KW-1133">Transmembrane helix</keyword>
<protein>
    <recommendedName>
        <fullName evidence="3">histidine kinase</fullName>
        <ecNumber evidence="3">2.7.13.3</ecNumber>
    </recommendedName>
</protein>
<dbReference type="InterPro" id="IPR036890">
    <property type="entry name" value="HATPase_C_sf"/>
</dbReference>
<evidence type="ECO:0000259" key="13">
    <source>
        <dbReference type="PROSITE" id="PS50109"/>
    </source>
</evidence>
<dbReference type="InterPro" id="IPR007895">
    <property type="entry name" value="MASE1"/>
</dbReference>
<feature type="transmembrane region" description="Helical" evidence="12">
    <location>
        <begin position="6"/>
        <end position="24"/>
    </location>
</feature>
<dbReference type="EMBL" id="RQFP01000009">
    <property type="protein sequence ID" value="TGK92669.1"/>
    <property type="molecule type" value="Genomic_DNA"/>
</dbReference>
<dbReference type="Pfam" id="PF00512">
    <property type="entry name" value="HisKA"/>
    <property type="match status" value="1"/>
</dbReference>
<dbReference type="GO" id="GO:0000155">
    <property type="term" value="F:phosphorelay sensor kinase activity"/>
    <property type="evidence" value="ECO:0007669"/>
    <property type="project" value="InterPro"/>
</dbReference>
<dbReference type="Gene3D" id="3.30.565.10">
    <property type="entry name" value="Histidine kinase-like ATPase, C-terminal domain"/>
    <property type="match status" value="1"/>
</dbReference>
<keyword evidence="11 12" id="KW-0472">Membrane</keyword>
<dbReference type="SUPFAM" id="SSF55874">
    <property type="entry name" value="ATPase domain of HSP90 chaperone/DNA topoisomerase II/histidine kinase"/>
    <property type="match status" value="1"/>
</dbReference>
<keyword evidence="8 14" id="KW-0418">Kinase</keyword>
<dbReference type="InterPro" id="IPR050736">
    <property type="entry name" value="Sensor_HK_Regulatory"/>
</dbReference>
<evidence type="ECO:0000256" key="8">
    <source>
        <dbReference type="ARBA" id="ARBA00022777"/>
    </source>
</evidence>
<dbReference type="Pfam" id="PF05231">
    <property type="entry name" value="MASE1"/>
    <property type="match status" value="1"/>
</dbReference>
<comment type="subcellular location">
    <subcellularLocation>
        <location evidence="2">Cell membrane</location>
        <topology evidence="2">Multi-pass membrane protein</topology>
    </subcellularLocation>
</comment>
<dbReference type="SMART" id="SM00388">
    <property type="entry name" value="HisKA"/>
    <property type="match status" value="1"/>
</dbReference>
<proteinExistence type="predicted"/>
<dbReference type="PRINTS" id="PR00344">
    <property type="entry name" value="BCTRLSENSOR"/>
</dbReference>
<dbReference type="InterPro" id="IPR003594">
    <property type="entry name" value="HATPase_dom"/>
</dbReference>
<dbReference type="Pfam" id="PF02518">
    <property type="entry name" value="HATPase_c"/>
    <property type="match status" value="1"/>
</dbReference>
<feature type="transmembrane region" description="Helical" evidence="12">
    <location>
        <begin position="120"/>
        <end position="145"/>
    </location>
</feature>
<dbReference type="InterPro" id="IPR003661">
    <property type="entry name" value="HisK_dim/P_dom"/>
</dbReference>
<name>A0A2M9XXZ3_9LEPT</name>
<sequence length="560" mass="64097">MNWKQFLKGFILFLLYIGTAKLGMEFFSFQPMNLAVLWIPSGIGLIGCLFFGYRFLPVVWLASFLANQDGLISSQHGLSQFDLYLSICLTAGVDTFQSTLAYTFWQKKIRKNLNSAKDNFYFVAYVSFLSSAISILCLGGVLYYFGYFYKLNFSEIVRTLLVIIFGDTIGIFITVPFFMAWRKFRLEDLSSKLILWTTAFILVQAVIVYHFPYLFFLSFLILIYLGYRFQVRGVTLGVFLLYLSSILMTRMGVGPFVYKGVFDSYIYLISFLIPFSILSEFITLQYQRLITYRFELEKKVFDRTKLLRKQVFEKNKAIEALHTSEKLLSESNHTKDIFFSIIAHDLRNPLGAFKQLTEILYEDFDSHTNAEKKDTIFEIQNSASLLYGLLEQLLDWARTQTGNMPFRPKQVNLIHLVTKITDQVDSLIKKKSIRITTDIAEESAYVYADSEMIQAVLRNLITNSIKFTNENGEIKIIVKQDEDGIRVECHDNGIGMGSSDLEKLFRVDAQVTSIGLEGEKGTGLGLILCSEFIKLHGGEIWATSEKGKGTVVSFRLPAPR</sequence>